<evidence type="ECO:0000313" key="2">
    <source>
        <dbReference type="EMBL" id="CAD5217032.1"/>
    </source>
</evidence>
<evidence type="ECO:0000256" key="1">
    <source>
        <dbReference type="SAM" id="Phobius"/>
    </source>
</evidence>
<reference evidence="3" key="2">
    <citation type="submission" date="2020-08" db="EMBL/GenBank/DDBJ databases">
        <authorList>
            <person name="Kikuchi T."/>
        </authorList>
    </citation>
    <scope>NUCLEOTIDE SEQUENCE</scope>
    <source>
        <strain evidence="2">Ka4C1</strain>
    </source>
</reference>
<dbReference type="EMBL" id="CAJFCV020000002">
    <property type="protein sequence ID" value="CAG9100393.1"/>
    <property type="molecule type" value="Genomic_DNA"/>
</dbReference>
<feature type="transmembrane region" description="Helical" evidence="1">
    <location>
        <begin position="47"/>
        <end position="66"/>
    </location>
</feature>
<dbReference type="Proteomes" id="UP000659654">
    <property type="component" value="Unassembled WGS sequence"/>
</dbReference>
<dbReference type="OrthoDB" id="5888220at2759"/>
<keyword evidence="1" id="KW-0812">Transmembrane</keyword>
<proteinExistence type="predicted"/>
<dbReference type="Proteomes" id="UP000095284">
    <property type="component" value="Unplaced"/>
</dbReference>
<accession>A0A1I7SMW8</accession>
<evidence type="ECO:0000313" key="4">
    <source>
        <dbReference type="Proteomes" id="UP000095284"/>
    </source>
</evidence>
<dbReference type="AlphaFoldDB" id="A0A1I7SMW8"/>
<gene>
    <name evidence="2" type="ORF">BXYJ_LOCUS4832</name>
</gene>
<evidence type="ECO:0000313" key="6">
    <source>
        <dbReference type="WBParaSite" id="BXY_1440400.1"/>
    </source>
</evidence>
<dbReference type="EMBL" id="CAJFDI010000002">
    <property type="protein sequence ID" value="CAD5217032.1"/>
    <property type="molecule type" value="Genomic_DNA"/>
</dbReference>
<protein>
    <submittedName>
        <fullName evidence="2">(pine wood nematode) hypothetical protein</fullName>
    </submittedName>
</protein>
<organism evidence="4 6">
    <name type="scientific">Bursaphelenchus xylophilus</name>
    <name type="common">Pinewood nematode worm</name>
    <name type="synonym">Aphelenchoides xylophilus</name>
    <dbReference type="NCBI Taxonomy" id="6326"/>
    <lineage>
        <taxon>Eukaryota</taxon>
        <taxon>Metazoa</taxon>
        <taxon>Ecdysozoa</taxon>
        <taxon>Nematoda</taxon>
        <taxon>Chromadorea</taxon>
        <taxon>Rhabditida</taxon>
        <taxon>Tylenchina</taxon>
        <taxon>Tylenchomorpha</taxon>
        <taxon>Aphelenchoidea</taxon>
        <taxon>Aphelenchoididae</taxon>
        <taxon>Bursaphelenchus</taxon>
    </lineage>
</organism>
<dbReference type="WBParaSite" id="BXY_1440400.1">
    <property type="protein sequence ID" value="BXY_1440400.1"/>
    <property type="gene ID" value="BXY_1440400"/>
</dbReference>
<feature type="transmembrane region" description="Helical" evidence="1">
    <location>
        <begin position="86"/>
        <end position="104"/>
    </location>
</feature>
<keyword evidence="5" id="KW-1185">Reference proteome</keyword>
<dbReference type="Proteomes" id="UP000582659">
    <property type="component" value="Unassembled WGS sequence"/>
</dbReference>
<reference evidence="6" key="1">
    <citation type="submission" date="2016-11" db="UniProtKB">
        <authorList>
            <consortium name="WormBaseParasite"/>
        </authorList>
    </citation>
    <scope>IDENTIFICATION</scope>
</reference>
<sequence length="182" mass="21378">MTWSITNHVLLNTFLAMYEPECLSLNYEIIASGLVAYIPALGPVLRVLTYHFFEMNTYITICRFLFRYAQTTERQRLMGFLSHKRFFRFLYLLFVLLLLKSVWYSRFMWVDGDEFKRNFPSSNATVKKYILDRAVLIARDSLFLSVSPGATGFSDNKPRLDYSSTNRRVYIYSARPLGESRP</sequence>
<evidence type="ECO:0000313" key="5">
    <source>
        <dbReference type="Proteomes" id="UP000659654"/>
    </source>
</evidence>
<name>A0A1I7SMW8_BURXY</name>
<keyword evidence="1" id="KW-0472">Membrane</keyword>
<keyword evidence="1" id="KW-1133">Transmembrane helix</keyword>
<evidence type="ECO:0000313" key="3">
    <source>
        <dbReference type="EMBL" id="CAG9100393.1"/>
    </source>
</evidence>